<name>A0AAE2W1Z1_9RHOB</name>
<evidence type="ECO:0000313" key="4">
    <source>
        <dbReference type="Proteomes" id="UP000732193"/>
    </source>
</evidence>
<dbReference type="Pfam" id="PF01627">
    <property type="entry name" value="Hpt"/>
    <property type="match status" value="1"/>
</dbReference>
<dbReference type="InterPro" id="IPR036641">
    <property type="entry name" value="HPT_dom_sf"/>
</dbReference>
<keyword evidence="1" id="KW-0902">Two-component regulatory system</keyword>
<evidence type="ECO:0000256" key="1">
    <source>
        <dbReference type="ARBA" id="ARBA00023012"/>
    </source>
</evidence>
<evidence type="ECO:0000313" key="3">
    <source>
        <dbReference type="EMBL" id="MBM1715597.1"/>
    </source>
</evidence>
<dbReference type="InterPro" id="IPR008207">
    <property type="entry name" value="Sig_transdc_His_kin_Hpt_dom"/>
</dbReference>
<dbReference type="EMBL" id="JAFBRM010000007">
    <property type="protein sequence ID" value="MBM1715597.1"/>
    <property type="molecule type" value="Genomic_DNA"/>
</dbReference>
<dbReference type="GO" id="GO:0000160">
    <property type="term" value="P:phosphorelay signal transduction system"/>
    <property type="evidence" value="ECO:0007669"/>
    <property type="project" value="UniProtKB-KW"/>
</dbReference>
<organism evidence="3 4">
    <name type="scientific">Sulfitobacter geojensis</name>
    <dbReference type="NCBI Taxonomy" id="1342299"/>
    <lineage>
        <taxon>Bacteria</taxon>
        <taxon>Pseudomonadati</taxon>
        <taxon>Pseudomonadota</taxon>
        <taxon>Alphaproteobacteria</taxon>
        <taxon>Rhodobacterales</taxon>
        <taxon>Roseobacteraceae</taxon>
        <taxon>Sulfitobacter</taxon>
    </lineage>
</organism>
<sequence>MKDIADMLPGIERIQQRFLDMLKDRQGTIAHHVLAAWESKVAGEVVGHLDAAKAVLHQIAGSAGSLGFDELGQAARDCENEIISHLRSPEGELITLPAGLMKLLGNFLTLSKDLIGDS</sequence>
<dbReference type="AlphaFoldDB" id="A0AAE2W1Z1"/>
<protein>
    <submittedName>
        <fullName evidence="3">Hpt domain-containing protein</fullName>
    </submittedName>
</protein>
<feature type="domain" description="HPt" evidence="2">
    <location>
        <begin position="16"/>
        <end position="82"/>
    </location>
</feature>
<dbReference type="Gene3D" id="1.20.120.160">
    <property type="entry name" value="HPT domain"/>
    <property type="match status" value="1"/>
</dbReference>
<keyword evidence="4" id="KW-1185">Reference proteome</keyword>
<gene>
    <name evidence="3" type="ORF">JQV55_18655</name>
</gene>
<reference evidence="3 4" key="1">
    <citation type="submission" date="2021-01" db="EMBL/GenBank/DDBJ databases">
        <title>Diatom-associated Roseobacters Show Island Model of Population Structure.</title>
        <authorList>
            <person name="Qu L."/>
            <person name="Feng X."/>
            <person name="Chen Y."/>
            <person name="Li L."/>
            <person name="Wang X."/>
            <person name="Hu Z."/>
            <person name="Wang H."/>
            <person name="Luo H."/>
        </authorList>
    </citation>
    <scope>NUCLEOTIDE SEQUENCE [LARGE SCALE GENOMIC DNA]</scope>
    <source>
        <strain evidence="3 4">TR60-84</strain>
    </source>
</reference>
<proteinExistence type="predicted"/>
<evidence type="ECO:0000259" key="2">
    <source>
        <dbReference type="Pfam" id="PF01627"/>
    </source>
</evidence>
<dbReference type="Proteomes" id="UP000732193">
    <property type="component" value="Unassembled WGS sequence"/>
</dbReference>
<dbReference type="GO" id="GO:0004672">
    <property type="term" value="F:protein kinase activity"/>
    <property type="evidence" value="ECO:0007669"/>
    <property type="project" value="UniProtKB-ARBA"/>
</dbReference>
<accession>A0AAE2W1Z1</accession>
<dbReference type="RefSeq" id="WP_201039642.1">
    <property type="nucleotide sequence ID" value="NZ_CANKZB010000005.1"/>
</dbReference>
<dbReference type="SUPFAM" id="SSF47226">
    <property type="entry name" value="Histidine-containing phosphotransfer domain, HPT domain"/>
    <property type="match status" value="1"/>
</dbReference>
<comment type="caution">
    <text evidence="3">The sequence shown here is derived from an EMBL/GenBank/DDBJ whole genome shotgun (WGS) entry which is preliminary data.</text>
</comment>